<dbReference type="PROSITE" id="PS51747">
    <property type="entry name" value="CYT_DCMP_DEAMINASES_2"/>
    <property type="match status" value="1"/>
</dbReference>
<dbReference type="AlphaFoldDB" id="Q74H28"/>
<gene>
    <name evidence="8 10" type="primary">tadA</name>
    <name evidence="10" type="ordered locus">GSU0065</name>
</gene>
<dbReference type="GO" id="GO:0052717">
    <property type="term" value="F:tRNA-specific adenosine-34 deaminase activity"/>
    <property type="evidence" value="ECO:0000318"/>
    <property type="project" value="GO_Central"/>
</dbReference>
<evidence type="ECO:0000256" key="4">
    <source>
        <dbReference type="ARBA" id="ARBA00022723"/>
    </source>
</evidence>
<keyword evidence="11" id="KW-1185">Reference proteome</keyword>
<dbReference type="HOGENOM" id="CLU_025810_3_2_7"/>
<comment type="similarity">
    <text evidence="1">Belongs to the cytidine and deoxycytidylate deaminase family. ADAT2 subfamily.</text>
</comment>
<comment type="subunit">
    <text evidence="2 8">Homodimer.</text>
</comment>
<comment type="cofactor">
    <cofactor evidence="8">
        <name>Zn(2+)</name>
        <dbReference type="ChEBI" id="CHEBI:29105"/>
    </cofactor>
    <text evidence="8">Binds 1 zinc ion per subunit.</text>
</comment>
<dbReference type="EC" id="3.5.4.33" evidence="8"/>
<dbReference type="STRING" id="243231.GSU0065"/>
<evidence type="ECO:0000256" key="6">
    <source>
        <dbReference type="ARBA" id="ARBA00022833"/>
    </source>
</evidence>
<reference evidence="10 11" key="2">
    <citation type="journal article" date="2012" name="BMC Genomics">
        <title>Comparative genomic analysis of Geobacter sulfurreducens KN400, a strain with enhanced capacity for extracellular electron transfer and electricity production.</title>
        <authorList>
            <person name="Butler J.E."/>
            <person name="Young N.D."/>
            <person name="Aklujkar M."/>
            <person name="Lovley D.R."/>
        </authorList>
    </citation>
    <scope>NUCLEOTIDE SEQUENCE [LARGE SCALE GENOMIC DNA]</scope>
    <source>
        <strain evidence="11">ATCC 51573 / DSM 12127 / PCA</strain>
    </source>
</reference>
<keyword evidence="4 8" id="KW-0479">Metal-binding</keyword>
<reference evidence="10 11" key="1">
    <citation type="journal article" date="2003" name="Science">
        <title>Genome of Geobacter sulfurreducens: metal reduction in subsurface environments.</title>
        <authorList>
            <person name="Methe B.A."/>
            <person name="Nelson K.E."/>
            <person name="Eisen J.A."/>
            <person name="Paulsen I.T."/>
            <person name="Nelson W."/>
            <person name="Heidelberg J.F."/>
            <person name="Wu D."/>
            <person name="Wu M."/>
            <person name="Ward N."/>
            <person name="Beanan M.J."/>
            <person name="Dodson R.J."/>
            <person name="Madupu R."/>
            <person name="Brinkac L.M."/>
            <person name="Daugherty S.C."/>
            <person name="DeBoy R.T."/>
            <person name="Durkin A.S."/>
            <person name="Gwinn M."/>
            <person name="Kolonay J.F."/>
            <person name="Sullivan S.A."/>
            <person name="Haft D.H."/>
            <person name="Selengut J."/>
            <person name="Davidsen T.M."/>
            <person name="Zafar N."/>
            <person name="White O."/>
            <person name="Tran B."/>
            <person name="Romero C."/>
            <person name="Forberger H.A."/>
            <person name="Weidman J."/>
            <person name="Khouri H."/>
            <person name="Feldblyum T.V."/>
            <person name="Utterback T.R."/>
            <person name="Van Aken S.E."/>
            <person name="Lovley D.R."/>
            <person name="Fraser C.M."/>
        </authorList>
    </citation>
    <scope>NUCLEOTIDE SEQUENCE [LARGE SCALE GENOMIC DNA]</scope>
    <source>
        <strain evidence="11">ATCC 51573 / DSM 12127 / PCA</strain>
    </source>
</reference>
<dbReference type="PROSITE" id="PS00903">
    <property type="entry name" value="CYT_DCMP_DEAMINASES_1"/>
    <property type="match status" value="1"/>
</dbReference>
<evidence type="ECO:0000256" key="8">
    <source>
        <dbReference type="HAMAP-Rule" id="MF_00972"/>
    </source>
</evidence>
<dbReference type="InterPro" id="IPR028883">
    <property type="entry name" value="tRNA_aden_deaminase"/>
</dbReference>
<dbReference type="PANTHER" id="PTHR11079">
    <property type="entry name" value="CYTOSINE DEAMINASE FAMILY MEMBER"/>
    <property type="match status" value="1"/>
</dbReference>
<dbReference type="EnsemblBacteria" id="AAR33400">
    <property type="protein sequence ID" value="AAR33400"/>
    <property type="gene ID" value="GSU0065"/>
</dbReference>
<keyword evidence="3 8" id="KW-0819">tRNA processing</keyword>
<evidence type="ECO:0000256" key="2">
    <source>
        <dbReference type="ARBA" id="ARBA00011738"/>
    </source>
</evidence>
<dbReference type="FunFam" id="3.40.140.10:FF:000005">
    <property type="entry name" value="tRNA-specific adenosine deaminase"/>
    <property type="match status" value="1"/>
</dbReference>
<dbReference type="Pfam" id="PF00383">
    <property type="entry name" value="dCMP_cyt_deam_1"/>
    <property type="match status" value="1"/>
</dbReference>
<protein>
    <recommendedName>
        <fullName evidence="8">tRNA-specific adenosine deaminase</fullName>
        <ecNumber evidence="8">3.5.4.33</ecNumber>
    </recommendedName>
</protein>
<dbReference type="InterPro" id="IPR016192">
    <property type="entry name" value="APOBEC/CMP_deaminase_Zn-bd"/>
</dbReference>
<dbReference type="OrthoDB" id="9802676at2"/>
<comment type="catalytic activity">
    <reaction evidence="7 8">
        <text>adenosine(34) in tRNA + H2O + H(+) = inosine(34) in tRNA + NH4(+)</text>
        <dbReference type="Rhea" id="RHEA:43168"/>
        <dbReference type="Rhea" id="RHEA-COMP:10373"/>
        <dbReference type="Rhea" id="RHEA-COMP:10374"/>
        <dbReference type="ChEBI" id="CHEBI:15377"/>
        <dbReference type="ChEBI" id="CHEBI:15378"/>
        <dbReference type="ChEBI" id="CHEBI:28938"/>
        <dbReference type="ChEBI" id="CHEBI:74411"/>
        <dbReference type="ChEBI" id="CHEBI:82852"/>
        <dbReference type="EC" id="3.5.4.33"/>
    </reaction>
</comment>
<dbReference type="eggNOG" id="COG0590">
    <property type="taxonomic scope" value="Bacteria"/>
</dbReference>
<dbReference type="HAMAP" id="MF_00972">
    <property type="entry name" value="tRNA_aden_deaminase"/>
    <property type="match status" value="1"/>
</dbReference>
<evidence type="ECO:0000256" key="5">
    <source>
        <dbReference type="ARBA" id="ARBA00022801"/>
    </source>
</evidence>
<evidence type="ECO:0000259" key="9">
    <source>
        <dbReference type="PROSITE" id="PS51747"/>
    </source>
</evidence>
<dbReference type="Proteomes" id="UP000000577">
    <property type="component" value="Chromosome"/>
</dbReference>
<dbReference type="KEGG" id="gsu:GSU0065"/>
<organism evidence="10 11">
    <name type="scientific">Geobacter sulfurreducens (strain ATCC 51573 / DSM 12127 / PCA)</name>
    <dbReference type="NCBI Taxonomy" id="243231"/>
    <lineage>
        <taxon>Bacteria</taxon>
        <taxon>Pseudomonadati</taxon>
        <taxon>Thermodesulfobacteriota</taxon>
        <taxon>Desulfuromonadia</taxon>
        <taxon>Geobacterales</taxon>
        <taxon>Geobacteraceae</taxon>
        <taxon>Geobacter</taxon>
    </lineage>
</organism>
<dbReference type="CDD" id="cd01285">
    <property type="entry name" value="nucleoside_deaminase"/>
    <property type="match status" value="1"/>
</dbReference>
<feature type="domain" description="CMP/dCMP-type deaminase" evidence="9">
    <location>
        <begin position="10"/>
        <end position="137"/>
    </location>
</feature>
<dbReference type="PANTHER" id="PTHR11079:SF202">
    <property type="entry name" value="TRNA-SPECIFIC ADENOSINE DEAMINASE"/>
    <property type="match status" value="1"/>
</dbReference>
<evidence type="ECO:0000313" key="10">
    <source>
        <dbReference type="EMBL" id="AAR33400.1"/>
    </source>
</evidence>
<dbReference type="Gene3D" id="3.40.140.10">
    <property type="entry name" value="Cytidine Deaminase, domain 2"/>
    <property type="match status" value="1"/>
</dbReference>
<name>Q74H28_GEOSL</name>
<evidence type="ECO:0000313" key="11">
    <source>
        <dbReference type="Proteomes" id="UP000000577"/>
    </source>
</evidence>
<dbReference type="EMBL" id="AE017180">
    <property type="protein sequence ID" value="AAR33400.1"/>
    <property type="molecule type" value="Genomic_DNA"/>
</dbReference>
<dbReference type="PATRIC" id="fig|243231.5.peg.64"/>
<dbReference type="SUPFAM" id="SSF53927">
    <property type="entry name" value="Cytidine deaminase-like"/>
    <property type="match status" value="1"/>
</dbReference>
<sequence length="179" mass="19649">MSSLKKTPIRDDAYWMGKAIREAAKAAARDEVPIGAVIVRDGAVIGRGHNLREGSNDPSAHAEMIAIRQAARRSANWRLTGATLYVTLEPCLMCMGAIILARLERVVFGCYDPKGGAAGSLYDLSADPRLNHQVRLSPGVCQEECGTMLSDFFRDLRRRKKAKATPALFIDERKVPPEP</sequence>
<dbReference type="GO" id="GO:0008270">
    <property type="term" value="F:zinc ion binding"/>
    <property type="evidence" value="ECO:0007669"/>
    <property type="project" value="UniProtKB-UniRule"/>
</dbReference>
<dbReference type="InParanoid" id="Q74H28"/>
<dbReference type="FunCoup" id="Q74H28">
    <property type="interactions" value="399"/>
</dbReference>
<evidence type="ECO:0000256" key="3">
    <source>
        <dbReference type="ARBA" id="ARBA00022694"/>
    </source>
</evidence>
<evidence type="ECO:0000256" key="1">
    <source>
        <dbReference type="ARBA" id="ARBA00010669"/>
    </source>
</evidence>
<keyword evidence="6 8" id="KW-0862">Zinc</keyword>
<dbReference type="NCBIfam" id="NF008113">
    <property type="entry name" value="PRK10860.1"/>
    <property type="match status" value="1"/>
</dbReference>
<evidence type="ECO:0000256" key="7">
    <source>
        <dbReference type="ARBA" id="ARBA00048045"/>
    </source>
</evidence>
<feature type="binding site" evidence="8">
    <location>
        <position position="94"/>
    </location>
    <ligand>
        <name>Zn(2+)</name>
        <dbReference type="ChEBI" id="CHEBI:29105"/>
        <note>catalytic</note>
    </ligand>
</feature>
<feature type="binding site" evidence="8">
    <location>
        <position position="91"/>
    </location>
    <ligand>
        <name>Zn(2+)</name>
        <dbReference type="ChEBI" id="CHEBI:29105"/>
        <note>catalytic</note>
    </ligand>
</feature>
<feature type="active site" description="Proton donor" evidence="8">
    <location>
        <position position="63"/>
    </location>
</feature>
<accession>Q74H28</accession>
<dbReference type="RefSeq" id="WP_010940742.1">
    <property type="nucleotide sequence ID" value="NC_002939.5"/>
</dbReference>
<feature type="binding site" evidence="8">
    <location>
        <position position="61"/>
    </location>
    <ligand>
        <name>Zn(2+)</name>
        <dbReference type="ChEBI" id="CHEBI:29105"/>
        <note>catalytic</note>
    </ligand>
</feature>
<dbReference type="InterPro" id="IPR002125">
    <property type="entry name" value="CMP_dCMP_dom"/>
</dbReference>
<comment type="function">
    <text evidence="8">Catalyzes the deamination of adenosine to inosine at the wobble position 34 of tRNA(Arg2).</text>
</comment>
<proteinExistence type="inferred from homology"/>
<dbReference type="GO" id="GO:0002100">
    <property type="term" value="P:tRNA wobble adenosine to inosine editing"/>
    <property type="evidence" value="ECO:0000318"/>
    <property type="project" value="GO_Central"/>
</dbReference>
<dbReference type="InterPro" id="IPR016193">
    <property type="entry name" value="Cytidine_deaminase-like"/>
</dbReference>
<keyword evidence="5 8" id="KW-0378">Hydrolase</keyword>
<dbReference type="SMR" id="Q74H28"/>